<feature type="domain" description="Non-reducing end beta-L-arabinofuranosidase-like GH127 catalytic" evidence="1">
    <location>
        <begin position="24"/>
        <end position="400"/>
    </location>
</feature>
<dbReference type="RefSeq" id="WP_310408403.1">
    <property type="nucleotide sequence ID" value="NZ_JAVDYC010000001.1"/>
</dbReference>
<dbReference type="InterPro" id="IPR049049">
    <property type="entry name" value="Beta-AFase-like_GH127_C"/>
</dbReference>
<dbReference type="GO" id="GO:0005975">
    <property type="term" value="P:carbohydrate metabolic process"/>
    <property type="evidence" value="ECO:0007669"/>
    <property type="project" value="InterPro"/>
</dbReference>
<dbReference type="Pfam" id="PF07944">
    <property type="entry name" value="Beta-AFase-like_GH127_cat"/>
    <property type="match status" value="1"/>
</dbReference>
<dbReference type="AlphaFoldDB" id="A0AAE3ZJ71"/>
<dbReference type="Pfam" id="PF20737">
    <property type="entry name" value="Glyco_hydro127C"/>
    <property type="match status" value="1"/>
</dbReference>
<dbReference type="EMBL" id="JAVDYC010000001">
    <property type="protein sequence ID" value="MDR7320131.1"/>
    <property type="molecule type" value="Genomic_DNA"/>
</dbReference>
<dbReference type="InterPro" id="IPR008928">
    <property type="entry name" value="6-hairpin_glycosidase_sf"/>
</dbReference>
<dbReference type="InterPro" id="IPR012878">
    <property type="entry name" value="Beta-AFase-like_GH127_cat"/>
</dbReference>
<protein>
    <submittedName>
        <fullName evidence="4">DUF1680 family protein</fullName>
    </submittedName>
</protein>
<evidence type="ECO:0000313" key="4">
    <source>
        <dbReference type="EMBL" id="MDR7320131.1"/>
    </source>
</evidence>
<evidence type="ECO:0000259" key="2">
    <source>
        <dbReference type="Pfam" id="PF20736"/>
    </source>
</evidence>
<sequence length="604" mass="66286">MTAVERGPVVPSSGAFRPVSPEAVRLRDGGFWADRRAVNTSGVLPHAHAWLDRMGWIRNFREPERHVGREFTDSEIYKLLEAYCWDDADHLAEIDELTALVARAQERDGYVGTAHGRPGQPARWSDPHFGHELYCLGHLIQAGVAAARTGRSPALVSVARRAADHVAGADPAICGHPEIETALVELYRVTGEARYLETAAAFVNRRGHRTLPEHEFGWAYFLDDTPVREAHSLRGHAVRALYLAAGAVDVAVETGDTELLAAVVRQFDHTLARRTYLTGGMGSRHQDESFGDDFVLPPDRAYSETCAGVATVMLAHRLLLATGDMRYGDIVERVLYNVVATAIADDGRAFFYAHTLHQRTPTEFVPADRAQLRFGGGPRAPFFEVSCCLPNVARLLASLPGYLVTSTAEGVQLHQYADMDVRAGGLELDVRTRYPDHGDIVITVRRADQGERVLSLRVPGWAEGATLDGRPVEAGTAVRIRRDFAAGDTVVLRLPLTPRWTWPDPRIDAVRGCVAVEAGPLVMCVESLDAQENLDHLMVDTAVAPEATAVKGRFAQSTGARWPYHRTGTDSAIGSPTVVPLVPYHRWARRGPATMRVWLPVLTP</sequence>
<proteinExistence type="predicted"/>
<accession>A0AAE3ZJ71</accession>
<feature type="domain" description="Non-reducing end beta-L-arabinofuranosidase-like GH127 middle" evidence="2">
    <location>
        <begin position="412"/>
        <end position="496"/>
    </location>
</feature>
<dbReference type="SUPFAM" id="SSF48208">
    <property type="entry name" value="Six-hairpin glycosidases"/>
    <property type="match status" value="1"/>
</dbReference>
<gene>
    <name evidence="4" type="ORF">J2S44_000381</name>
</gene>
<dbReference type="Pfam" id="PF20736">
    <property type="entry name" value="Glyco_hydro127M"/>
    <property type="match status" value="1"/>
</dbReference>
<dbReference type="InterPro" id="IPR049046">
    <property type="entry name" value="Beta-AFase-like_GH127_middle"/>
</dbReference>
<reference evidence="4 5" key="1">
    <citation type="submission" date="2023-07" db="EMBL/GenBank/DDBJ databases">
        <title>Sequencing the genomes of 1000 actinobacteria strains.</title>
        <authorList>
            <person name="Klenk H.-P."/>
        </authorList>
    </citation>
    <scope>NUCLEOTIDE SEQUENCE [LARGE SCALE GENOMIC DNA]</scope>
    <source>
        <strain evidence="4 5">DSM 44711</strain>
    </source>
</reference>
<feature type="domain" description="Non-reducing end beta-L-arabinofuranosidase-like GH127 C-terminal" evidence="3">
    <location>
        <begin position="499"/>
        <end position="600"/>
    </location>
</feature>
<dbReference type="Proteomes" id="UP001183629">
    <property type="component" value="Unassembled WGS sequence"/>
</dbReference>
<dbReference type="Gene3D" id="1.50.10.10">
    <property type="match status" value="1"/>
</dbReference>
<keyword evidence="5" id="KW-1185">Reference proteome</keyword>
<dbReference type="InterPro" id="IPR012341">
    <property type="entry name" value="6hp_glycosidase-like_sf"/>
</dbReference>
<dbReference type="PANTHER" id="PTHR43465:SF2">
    <property type="entry name" value="DUF1680 DOMAIN PROTEIN (AFU_ORTHOLOGUE AFUA_1G08910)"/>
    <property type="match status" value="1"/>
</dbReference>
<dbReference type="InterPro" id="IPR049174">
    <property type="entry name" value="Beta-AFase-like"/>
</dbReference>
<name>A0AAE3ZJ71_9ACTN</name>
<organism evidence="4 5">
    <name type="scientific">Catenuloplanes niger</name>
    <dbReference type="NCBI Taxonomy" id="587534"/>
    <lineage>
        <taxon>Bacteria</taxon>
        <taxon>Bacillati</taxon>
        <taxon>Actinomycetota</taxon>
        <taxon>Actinomycetes</taxon>
        <taxon>Micromonosporales</taxon>
        <taxon>Micromonosporaceae</taxon>
        <taxon>Catenuloplanes</taxon>
    </lineage>
</organism>
<evidence type="ECO:0000259" key="1">
    <source>
        <dbReference type="Pfam" id="PF07944"/>
    </source>
</evidence>
<evidence type="ECO:0000259" key="3">
    <source>
        <dbReference type="Pfam" id="PF20737"/>
    </source>
</evidence>
<evidence type="ECO:0000313" key="5">
    <source>
        <dbReference type="Proteomes" id="UP001183629"/>
    </source>
</evidence>
<comment type="caution">
    <text evidence="4">The sequence shown here is derived from an EMBL/GenBank/DDBJ whole genome shotgun (WGS) entry which is preliminary data.</text>
</comment>
<dbReference type="PANTHER" id="PTHR43465">
    <property type="entry name" value="DUF1680 DOMAIN PROTEIN (AFU_ORTHOLOGUE AFUA_1G08910)"/>
    <property type="match status" value="1"/>
</dbReference>